<dbReference type="InterPro" id="IPR035914">
    <property type="entry name" value="Sperma_CUB_dom_sf"/>
</dbReference>
<dbReference type="InterPro" id="IPR042333">
    <property type="entry name" value="LRAD2/Mig-13-like"/>
</dbReference>
<keyword evidence="4" id="KW-0472">Membrane</keyword>
<evidence type="ECO:0000256" key="5">
    <source>
        <dbReference type="SAM" id="SignalP"/>
    </source>
</evidence>
<dbReference type="Gene3D" id="2.60.120.290">
    <property type="entry name" value="Spermadhesin, CUB domain"/>
    <property type="match status" value="1"/>
</dbReference>
<evidence type="ECO:0000256" key="2">
    <source>
        <dbReference type="PROSITE-ProRule" id="PRU00124"/>
    </source>
</evidence>
<sequence>MWSSRPFMWELCVFLLSSMLLRLATAYSKSYVMEDYCDDLIDLEYNGLSMVHVRLTELGIYRPHMSCTFAVRAPPMHRLTLVMEWIDIAEGRFGYCSDYLAVLEGDLNKTYYTDNMDAKLCGQKKPAAITSSRRGLTLHFDSNQIEEGAGFSAVFTSFHEGSCQTGEFSCENGRCIDQRLKCDKYDNCGDFSDDCLLTVGDVVAAVIITSIVFLLIVGGAVLYCYRDKIKFRKKCPVIGANPDGVYHPTTEPAGKDDGATEQLTAV</sequence>
<dbReference type="CDD" id="cd00041">
    <property type="entry name" value="CUB"/>
    <property type="match status" value="1"/>
</dbReference>
<keyword evidence="4" id="KW-1133">Transmembrane helix</keyword>
<dbReference type="InterPro" id="IPR000859">
    <property type="entry name" value="CUB_dom"/>
</dbReference>
<accession>A0AAN9GNE3</accession>
<evidence type="ECO:0000256" key="3">
    <source>
        <dbReference type="SAM" id="MobiDB-lite"/>
    </source>
</evidence>
<dbReference type="SMART" id="SM00042">
    <property type="entry name" value="CUB"/>
    <property type="match status" value="1"/>
</dbReference>
<keyword evidence="5" id="KW-0732">Signal</keyword>
<keyword evidence="1 2" id="KW-1015">Disulfide bond</keyword>
<evidence type="ECO:0000259" key="6">
    <source>
        <dbReference type="PROSITE" id="PS01180"/>
    </source>
</evidence>
<feature type="disulfide bond" evidence="2">
    <location>
        <begin position="163"/>
        <end position="175"/>
    </location>
</feature>
<gene>
    <name evidence="7" type="ORF">V1264_000732</name>
</gene>
<dbReference type="SUPFAM" id="SSF57424">
    <property type="entry name" value="LDL receptor-like module"/>
    <property type="match status" value="1"/>
</dbReference>
<organism evidence="7 8">
    <name type="scientific">Littorina saxatilis</name>
    <dbReference type="NCBI Taxonomy" id="31220"/>
    <lineage>
        <taxon>Eukaryota</taxon>
        <taxon>Metazoa</taxon>
        <taxon>Spiralia</taxon>
        <taxon>Lophotrochozoa</taxon>
        <taxon>Mollusca</taxon>
        <taxon>Gastropoda</taxon>
        <taxon>Caenogastropoda</taxon>
        <taxon>Littorinimorpha</taxon>
        <taxon>Littorinoidea</taxon>
        <taxon>Littorinidae</taxon>
        <taxon>Littorina</taxon>
    </lineage>
</organism>
<comment type="caution">
    <text evidence="2">Lacks conserved residue(s) required for the propagation of feature annotation.</text>
</comment>
<dbReference type="Pfam" id="PF00057">
    <property type="entry name" value="Ldl_recept_a"/>
    <property type="match status" value="1"/>
</dbReference>
<keyword evidence="8" id="KW-1185">Reference proteome</keyword>
<dbReference type="SMART" id="SM00192">
    <property type="entry name" value="LDLa"/>
    <property type="match status" value="1"/>
</dbReference>
<dbReference type="Pfam" id="PF00431">
    <property type="entry name" value="CUB"/>
    <property type="match status" value="1"/>
</dbReference>
<proteinExistence type="predicted"/>
<dbReference type="SUPFAM" id="SSF49854">
    <property type="entry name" value="Spermadhesin, CUB domain"/>
    <property type="match status" value="1"/>
</dbReference>
<dbReference type="Gene3D" id="4.10.400.10">
    <property type="entry name" value="Low-density Lipoprotein Receptor"/>
    <property type="match status" value="1"/>
</dbReference>
<dbReference type="PROSITE" id="PS01180">
    <property type="entry name" value="CUB"/>
    <property type="match status" value="1"/>
</dbReference>
<dbReference type="AlphaFoldDB" id="A0AAN9GNE3"/>
<reference evidence="7 8" key="1">
    <citation type="submission" date="2024-02" db="EMBL/GenBank/DDBJ databases">
        <title>Chromosome-scale genome assembly of the rough periwinkle Littorina saxatilis.</title>
        <authorList>
            <person name="De Jode A."/>
            <person name="Faria R."/>
            <person name="Formenti G."/>
            <person name="Sims Y."/>
            <person name="Smith T.P."/>
            <person name="Tracey A."/>
            <person name="Wood J.M.D."/>
            <person name="Zagrodzka Z.B."/>
            <person name="Johannesson K."/>
            <person name="Butlin R.K."/>
            <person name="Leder E.H."/>
        </authorList>
    </citation>
    <scope>NUCLEOTIDE SEQUENCE [LARGE SCALE GENOMIC DNA]</scope>
    <source>
        <strain evidence="7">Snail1</strain>
        <tissue evidence="7">Muscle</tissue>
    </source>
</reference>
<dbReference type="PANTHER" id="PTHR24652:SF69">
    <property type="entry name" value="CUB DOMAIN-CONTAINING PROTEIN"/>
    <property type="match status" value="1"/>
</dbReference>
<feature type="domain" description="CUB" evidence="6">
    <location>
        <begin position="37"/>
        <end position="158"/>
    </location>
</feature>
<dbReference type="Proteomes" id="UP001374579">
    <property type="component" value="Unassembled WGS sequence"/>
</dbReference>
<evidence type="ECO:0000313" key="8">
    <source>
        <dbReference type="Proteomes" id="UP001374579"/>
    </source>
</evidence>
<feature type="region of interest" description="Disordered" evidence="3">
    <location>
        <begin position="246"/>
        <end position="266"/>
    </location>
</feature>
<feature type="signal peptide" evidence="5">
    <location>
        <begin position="1"/>
        <end position="26"/>
    </location>
</feature>
<dbReference type="CDD" id="cd00112">
    <property type="entry name" value="LDLa"/>
    <property type="match status" value="1"/>
</dbReference>
<dbReference type="PANTHER" id="PTHR24652">
    <property type="entry name" value="LOW-DENSITY LIPOPROTEIN RECEPTOR CLASS A DOMAIN-CONTAINING PROTEIN 2"/>
    <property type="match status" value="1"/>
</dbReference>
<feature type="disulfide bond" evidence="2">
    <location>
        <begin position="170"/>
        <end position="188"/>
    </location>
</feature>
<comment type="caution">
    <text evidence="7">The sequence shown here is derived from an EMBL/GenBank/DDBJ whole genome shotgun (WGS) entry which is preliminary data.</text>
</comment>
<keyword evidence="4" id="KW-0812">Transmembrane</keyword>
<evidence type="ECO:0000313" key="7">
    <source>
        <dbReference type="EMBL" id="KAK7114724.1"/>
    </source>
</evidence>
<dbReference type="InterPro" id="IPR002172">
    <property type="entry name" value="LDrepeatLR_classA_rpt"/>
</dbReference>
<dbReference type="EMBL" id="JBAMIC010000001">
    <property type="protein sequence ID" value="KAK7114724.1"/>
    <property type="molecule type" value="Genomic_DNA"/>
</dbReference>
<evidence type="ECO:0000256" key="4">
    <source>
        <dbReference type="SAM" id="Phobius"/>
    </source>
</evidence>
<protein>
    <recommendedName>
        <fullName evidence="6">CUB domain-containing protein</fullName>
    </recommendedName>
</protein>
<name>A0AAN9GNE3_9CAEN</name>
<feature type="transmembrane region" description="Helical" evidence="4">
    <location>
        <begin position="202"/>
        <end position="225"/>
    </location>
</feature>
<dbReference type="InterPro" id="IPR036055">
    <property type="entry name" value="LDL_receptor-like_sf"/>
</dbReference>
<evidence type="ECO:0000256" key="1">
    <source>
        <dbReference type="ARBA" id="ARBA00023157"/>
    </source>
</evidence>
<feature type="chain" id="PRO_5043049203" description="CUB domain-containing protein" evidence="5">
    <location>
        <begin position="27"/>
        <end position="266"/>
    </location>
</feature>
<dbReference type="PROSITE" id="PS50068">
    <property type="entry name" value="LDLRA_2"/>
    <property type="match status" value="1"/>
</dbReference>